<keyword evidence="3" id="KW-1185">Reference proteome</keyword>
<feature type="domain" description="Chitin-binding type-2" evidence="2">
    <location>
        <begin position="112"/>
        <end position="173"/>
    </location>
</feature>
<dbReference type="Pfam" id="PF01607">
    <property type="entry name" value="CBM_14"/>
    <property type="match status" value="1"/>
</dbReference>
<dbReference type="SUPFAM" id="SSF57625">
    <property type="entry name" value="Invertebrate chitin-binding proteins"/>
    <property type="match status" value="1"/>
</dbReference>
<keyword evidence="1" id="KW-0732">Signal</keyword>
<evidence type="ECO:0000313" key="3">
    <source>
        <dbReference type="Proteomes" id="UP000694888"/>
    </source>
</evidence>
<name>A0ABM0JUC0_APLCA</name>
<evidence type="ECO:0000256" key="1">
    <source>
        <dbReference type="SAM" id="SignalP"/>
    </source>
</evidence>
<accession>A0ABM0JUC0</accession>
<proteinExistence type="predicted"/>
<protein>
    <submittedName>
        <fullName evidence="4">Uncharacterized protein LOC101848210 isoform X2</fullName>
    </submittedName>
</protein>
<dbReference type="SMART" id="SM00494">
    <property type="entry name" value="ChtBD2"/>
    <property type="match status" value="2"/>
</dbReference>
<dbReference type="RefSeq" id="XP_005101677.1">
    <property type="nucleotide sequence ID" value="XM_005101620.3"/>
</dbReference>
<feature type="chain" id="PRO_5047315131" evidence="1">
    <location>
        <begin position="29"/>
        <end position="180"/>
    </location>
</feature>
<dbReference type="InterPro" id="IPR002557">
    <property type="entry name" value="Chitin-bd_dom"/>
</dbReference>
<reference evidence="4" key="1">
    <citation type="submission" date="2025-08" db="UniProtKB">
        <authorList>
            <consortium name="RefSeq"/>
        </authorList>
    </citation>
    <scope>IDENTIFICATION</scope>
</reference>
<sequence length="180" mass="20753">MTSHTADRTVFYIAVLFAFSFFLTVCKGQDRCQGLENELRRLPGEVKTSCIVEYQRCERGLWRNARCEAGVIDFSLKYCTPFNTSCPATDISKAETRASRYKRQTTVDCAYSYTCPSDLTMLTIYPDWTQCEKYIVCLAGELIRTTCKPDYNYYNPSRLSCEEYASRTNICVWRGRTLDA</sequence>
<dbReference type="Proteomes" id="UP000694888">
    <property type="component" value="Unplaced"/>
</dbReference>
<evidence type="ECO:0000313" key="4">
    <source>
        <dbReference type="RefSeq" id="XP_005101677.1"/>
    </source>
</evidence>
<organism evidence="3 4">
    <name type="scientific">Aplysia californica</name>
    <name type="common">California sea hare</name>
    <dbReference type="NCBI Taxonomy" id="6500"/>
    <lineage>
        <taxon>Eukaryota</taxon>
        <taxon>Metazoa</taxon>
        <taxon>Spiralia</taxon>
        <taxon>Lophotrochozoa</taxon>
        <taxon>Mollusca</taxon>
        <taxon>Gastropoda</taxon>
        <taxon>Heterobranchia</taxon>
        <taxon>Euthyneura</taxon>
        <taxon>Tectipleura</taxon>
        <taxon>Aplysiida</taxon>
        <taxon>Aplysioidea</taxon>
        <taxon>Aplysiidae</taxon>
        <taxon>Aplysia</taxon>
    </lineage>
</organism>
<dbReference type="GeneID" id="101848210"/>
<dbReference type="PROSITE" id="PS50940">
    <property type="entry name" value="CHIT_BIND_II"/>
    <property type="match status" value="1"/>
</dbReference>
<gene>
    <name evidence="4" type="primary">LOC101848210</name>
</gene>
<feature type="signal peptide" evidence="1">
    <location>
        <begin position="1"/>
        <end position="28"/>
    </location>
</feature>
<evidence type="ECO:0000259" key="2">
    <source>
        <dbReference type="PROSITE" id="PS50940"/>
    </source>
</evidence>
<dbReference type="InterPro" id="IPR036508">
    <property type="entry name" value="Chitin-bd_dom_sf"/>
</dbReference>